<keyword evidence="5" id="KW-0408">Iron</keyword>
<dbReference type="EMBL" id="PQFF01000013">
    <property type="protein sequence ID" value="RHZ89392.1"/>
    <property type="molecule type" value="Genomic_DNA"/>
</dbReference>
<dbReference type="GO" id="GO:0051213">
    <property type="term" value="F:dioxygenase activity"/>
    <property type="evidence" value="ECO:0007669"/>
    <property type="project" value="UniProtKB-KW"/>
</dbReference>
<dbReference type="Proteomes" id="UP000266861">
    <property type="component" value="Unassembled WGS sequence"/>
</dbReference>
<dbReference type="Gene3D" id="3.60.130.30">
    <property type="match status" value="1"/>
</dbReference>
<dbReference type="AlphaFoldDB" id="A0A397JPV9"/>
<keyword evidence="4" id="KW-0560">Oxidoreductase</keyword>
<gene>
    <name evidence="7" type="ORF">Glove_15g41</name>
</gene>
<keyword evidence="2" id="KW-0479">Metal-binding</keyword>
<comment type="cofactor">
    <cofactor evidence="1">
        <name>Fe(2+)</name>
        <dbReference type="ChEBI" id="CHEBI:29033"/>
    </cofactor>
</comment>
<feature type="domain" description="2OGFeDO JBP1/TET oxygenase" evidence="6">
    <location>
        <begin position="18"/>
        <end position="101"/>
    </location>
</feature>
<evidence type="ECO:0000259" key="6">
    <source>
        <dbReference type="Pfam" id="PF12851"/>
    </source>
</evidence>
<evidence type="ECO:0000313" key="7">
    <source>
        <dbReference type="EMBL" id="RHZ89392.1"/>
    </source>
</evidence>
<evidence type="ECO:0000256" key="3">
    <source>
        <dbReference type="ARBA" id="ARBA00022964"/>
    </source>
</evidence>
<dbReference type="OrthoDB" id="2419586at2759"/>
<dbReference type="STRING" id="1348612.A0A397JPV9"/>
<evidence type="ECO:0000256" key="5">
    <source>
        <dbReference type="ARBA" id="ARBA00023004"/>
    </source>
</evidence>
<keyword evidence="8" id="KW-1185">Reference proteome</keyword>
<comment type="caution">
    <text evidence="7">The sequence shown here is derived from an EMBL/GenBank/DDBJ whole genome shotgun (WGS) entry which is preliminary data.</text>
</comment>
<accession>A0A397JPV9</accession>
<proteinExistence type="predicted"/>
<sequence length="161" mass="18502">MSSTISGKYQCFEIFKIFPTIAINFNIICQFHRDLKNHCNTLCVICLLKKFKAEELTFPKLKLAINAKQGQVMAFRSCLLIHGNLPVIMGARHSIVFYIHNTVIKQKRMFGSLFADYELDWGDNAHTTDNDGDEPSSSANAYRCRERKERITCTVQEITFL</sequence>
<organism evidence="7 8">
    <name type="scientific">Diversispora epigaea</name>
    <dbReference type="NCBI Taxonomy" id="1348612"/>
    <lineage>
        <taxon>Eukaryota</taxon>
        <taxon>Fungi</taxon>
        <taxon>Fungi incertae sedis</taxon>
        <taxon>Mucoromycota</taxon>
        <taxon>Glomeromycotina</taxon>
        <taxon>Glomeromycetes</taxon>
        <taxon>Diversisporales</taxon>
        <taxon>Diversisporaceae</taxon>
        <taxon>Diversispora</taxon>
    </lineage>
</organism>
<evidence type="ECO:0000313" key="8">
    <source>
        <dbReference type="Proteomes" id="UP000266861"/>
    </source>
</evidence>
<reference evidence="7 8" key="1">
    <citation type="submission" date="2018-08" db="EMBL/GenBank/DDBJ databases">
        <title>Genome and evolution of the arbuscular mycorrhizal fungus Diversispora epigaea (formerly Glomus versiforme) and its bacterial endosymbionts.</title>
        <authorList>
            <person name="Sun X."/>
            <person name="Fei Z."/>
            <person name="Harrison M."/>
        </authorList>
    </citation>
    <scope>NUCLEOTIDE SEQUENCE [LARGE SCALE GENOMIC DNA]</scope>
    <source>
        <strain evidence="7 8">IT104</strain>
    </source>
</reference>
<evidence type="ECO:0000256" key="2">
    <source>
        <dbReference type="ARBA" id="ARBA00022723"/>
    </source>
</evidence>
<name>A0A397JPV9_9GLOM</name>
<evidence type="ECO:0000256" key="1">
    <source>
        <dbReference type="ARBA" id="ARBA00001954"/>
    </source>
</evidence>
<evidence type="ECO:0000256" key="4">
    <source>
        <dbReference type="ARBA" id="ARBA00023002"/>
    </source>
</evidence>
<dbReference type="GO" id="GO:0046872">
    <property type="term" value="F:metal ion binding"/>
    <property type="evidence" value="ECO:0007669"/>
    <property type="project" value="UniProtKB-KW"/>
</dbReference>
<keyword evidence="3" id="KW-0223">Dioxygenase</keyword>
<protein>
    <recommendedName>
        <fullName evidence="6">2OGFeDO JBP1/TET oxygenase domain-containing protein</fullName>
    </recommendedName>
</protein>
<dbReference type="InterPro" id="IPR024779">
    <property type="entry name" value="2OGFeDO_JBP1/TET_oxygenase_dom"/>
</dbReference>
<dbReference type="Pfam" id="PF12851">
    <property type="entry name" value="Tet_JBP"/>
    <property type="match status" value="1"/>
</dbReference>